<dbReference type="OrthoDB" id="10027013at2759"/>
<dbReference type="STRING" id="1245528.M3HK36"/>
<gene>
    <name evidence="2" type="ORF">G210_1803</name>
</gene>
<feature type="domain" description="Methyltransferase type 11" evidence="1">
    <location>
        <begin position="59"/>
        <end position="150"/>
    </location>
</feature>
<dbReference type="Gene3D" id="3.40.50.150">
    <property type="entry name" value="Vaccinia Virus protein VP39"/>
    <property type="match status" value="1"/>
</dbReference>
<dbReference type="PANTHER" id="PTHR42912">
    <property type="entry name" value="METHYLTRANSFERASE"/>
    <property type="match status" value="1"/>
</dbReference>
<dbReference type="GO" id="GO:0008757">
    <property type="term" value="F:S-adenosylmethionine-dependent methyltransferase activity"/>
    <property type="evidence" value="ECO:0007669"/>
    <property type="project" value="InterPro"/>
</dbReference>
<dbReference type="InterPro" id="IPR029063">
    <property type="entry name" value="SAM-dependent_MTases_sf"/>
</dbReference>
<evidence type="ECO:0000313" key="2">
    <source>
        <dbReference type="EMBL" id="EMG47752.1"/>
    </source>
</evidence>
<dbReference type="Proteomes" id="UP000011777">
    <property type="component" value="Unassembled WGS sequence"/>
</dbReference>
<evidence type="ECO:0000313" key="3">
    <source>
        <dbReference type="Proteomes" id="UP000011777"/>
    </source>
</evidence>
<dbReference type="OMA" id="PPIENEG"/>
<dbReference type="eggNOG" id="KOG3010">
    <property type="taxonomic scope" value="Eukaryota"/>
</dbReference>
<protein>
    <recommendedName>
        <fullName evidence="1">Methyltransferase type 11 domain-containing protein</fullName>
    </recommendedName>
</protein>
<dbReference type="SUPFAM" id="SSF53335">
    <property type="entry name" value="S-adenosyl-L-methionine-dependent methyltransferases"/>
    <property type="match status" value="1"/>
</dbReference>
<dbReference type="InterPro" id="IPR013216">
    <property type="entry name" value="Methyltransf_11"/>
</dbReference>
<dbReference type="AlphaFoldDB" id="M3HK36"/>
<dbReference type="InterPro" id="IPR050508">
    <property type="entry name" value="Methyltransf_Superfamily"/>
</dbReference>
<comment type="caution">
    <text evidence="2">The sequence shown here is derived from an EMBL/GenBank/DDBJ whole genome shotgun (WGS) entry which is preliminary data.</text>
</comment>
<proteinExistence type="predicted"/>
<evidence type="ECO:0000259" key="1">
    <source>
        <dbReference type="Pfam" id="PF08241"/>
    </source>
</evidence>
<dbReference type="HOGENOM" id="CLU_049344_4_1_1"/>
<dbReference type="EMBL" id="AOGT01001384">
    <property type="protein sequence ID" value="EMG47752.1"/>
    <property type="molecule type" value="Genomic_DNA"/>
</dbReference>
<name>M3HK36_CANMX</name>
<keyword evidence="3" id="KW-1185">Reference proteome</keyword>
<organism evidence="2 3">
    <name type="scientific">Candida maltosa (strain Xu316)</name>
    <name type="common">Yeast</name>
    <dbReference type="NCBI Taxonomy" id="1245528"/>
    <lineage>
        <taxon>Eukaryota</taxon>
        <taxon>Fungi</taxon>
        <taxon>Dikarya</taxon>
        <taxon>Ascomycota</taxon>
        <taxon>Saccharomycotina</taxon>
        <taxon>Pichiomycetes</taxon>
        <taxon>Debaryomycetaceae</taxon>
        <taxon>Candida/Lodderomyces clade</taxon>
        <taxon>Candida</taxon>
    </lineage>
</organism>
<reference evidence="2 3" key="1">
    <citation type="submission" date="2013-02" db="EMBL/GenBank/DDBJ databases">
        <title>Genome sequence of Candida maltosa Xu316, a potential industrial strain for xylitol and ethanol production.</title>
        <authorList>
            <person name="Yu J."/>
            <person name="Wang Q."/>
            <person name="Geng X."/>
            <person name="Bao W."/>
            <person name="He P."/>
            <person name="Cai J."/>
        </authorList>
    </citation>
    <scope>NUCLEOTIDE SEQUENCE [LARGE SCALE GENOMIC DNA]</scope>
    <source>
        <strain evidence="3">Xu316</strain>
    </source>
</reference>
<dbReference type="CDD" id="cd02440">
    <property type="entry name" value="AdoMet_MTases"/>
    <property type="match status" value="1"/>
</dbReference>
<dbReference type="PANTHER" id="PTHR42912:SF95">
    <property type="entry name" value="METHYLTRANSFERASE TYPE 11 DOMAIN-CONTAINING PROTEIN"/>
    <property type="match status" value="1"/>
</dbReference>
<dbReference type="Pfam" id="PF08241">
    <property type="entry name" value="Methyltransf_11"/>
    <property type="match status" value="1"/>
</dbReference>
<sequence length="225" mass="25871">MSSKQANSTAVNSFNTNHSEYDVFRPSFTPILVDPFLVHLGLATYEPQGYKFDTSKKILEIAAGTGKFTQNLVDSGWKDTLTVLEPSSGMLETFNKKFPQIKNQILGSSYDISLDDDSVDAVIIAQGFHWFADLESLKEIQRVLKPNGKLGLIWNFDYVSYSQDSVKDKKTEYYNAGSQYYKSLDFKVDNNKKVFEEYFNKQPWNEVVTQYFYGFDVDVPQYRQN</sequence>
<accession>M3HK36</accession>